<dbReference type="InterPro" id="IPR037158">
    <property type="entry name" value="Thr_synth_N_sf"/>
</dbReference>
<dbReference type="PANTHER" id="PTHR42690">
    <property type="entry name" value="THREONINE SYNTHASE FAMILY MEMBER"/>
    <property type="match status" value="1"/>
</dbReference>
<accession>A0AAN8PGP7</accession>
<dbReference type="InterPro" id="IPR036052">
    <property type="entry name" value="TrpB-like_PALP_sf"/>
</dbReference>
<dbReference type="GO" id="GO:0046360">
    <property type="term" value="P:2-oxobutyrate biosynthetic process"/>
    <property type="evidence" value="ECO:0007669"/>
    <property type="project" value="TreeGrafter"/>
</dbReference>
<evidence type="ECO:0000256" key="4">
    <source>
        <dbReference type="ARBA" id="ARBA00022898"/>
    </source>
</evidence>
<dbReference type="EMBL" id="JAZGQO010000011">
    <property type="protein sequence ID" value="KAK6174688.1"/>
    <property type="molecule type" value="Genomic_DNA"/>
</dbReference>
<dbReference type="GO" id="GO:0016829">
    <property type="term" value="F:lyase activity"/>
    <property type="evidence" value="ECO:0007669"/>
    <property type="project" value="UniProtKB-KW"/>
</dbReference>
<dbReference type="FunFam" id="3.40.50.1100:FF:000047">
    <property type="entry name" value="Threonine synthase like 2"/>
    <property type="match status" value="1"/>
</dbReference>
<dbReference type="AlphaFoldDB" id="A0AAN8PGP7"/>
<name>A0AAN8PGP7_PATCE</name>
<dbReference type="PANTHER" id="PTHR42690:SF1">
    <property type="entry name" value="THREONINE SYNTHASE-LIKE 2"/>
    <property type="match status" value="1"/>
</dbReference>
<evidence type="ECO:0000313" key="10">
    <source>
        <dbReference type="Proteomes" id="UP001347796"/>
    </source>
</evidence>
<evidence type="ECO:0000256" key="2">
    <source>
        <dbReference type="ARBA" id="ARBA00005517"/>
    </source>
</evidence>
<protein>
    <recommendedName>
        <fullName evidence="3">Threonine synthase-like 2</fullName>
    </recommendedName>
</protein>
<dbReference type="Pfam" id="PF14821">
    <property type="entry name" value="Thr_synth_N"/>
    <property type="match status" value="1"/>
</dbReference>
<dbReference type="Pfam" id="PF24857">
    <property type="entry name" value="THR4_C"/>
    <property type="match status" value="1"/>
</dbReference>
<dbReference type="Gene3D" id="3.40.50.1100">
    <property type="match status" value="2"/>
</dbReference>
<evidence type="ECO:0000256" key="3">
    <source>
        <dbReference type="ARBA" id="ARBA00021942"/>
    </source>
</evidence>
<organism evidence="9 10">
    <name type="scientific">Patella caerulea</name>
    <name type="common">Rayed Mediterranean limpet</name>
    <dbReference type="NCBI Taxonomy" id="87958"/>
    <lineage>
        <taxon>Eukaryota</taxon>
        <taxon>Metazoa</taxon>
        <taxon>Spiralia</taxon>
        <taxon>Lophotrochozoa</taxon>
        <taxon>Mollusca</taxon>
        <taxon>Gastropoda</taxon>
        <taxon>Patellogastropoda</taxon>
        <taxon>Patelloidea</taxon>
        <taxon>Patellidae</taxon>
        <taxon>Patella</taxon>
    </lineage>
</organism>
<keyword evidence="5" id="KW-0456">Lyase</keyword>
<dbReference type="InterPro" id="IPR029144">
    <property type="entry name" value="Thr_synth_N"/>
</dbReference>
<dbReference type="SUPFAM" id="SSF53686">
    <property type="entry name" value="Tryptophan synthase beta subunit-like PLP-dependent enzymes"/>
    <property type="match status" value="1"/>
</dbReference>
<dbReference type="Gene3D" id="3.90.1380.10">
    <property type="entry name" value="Threonine synthase, N-terminal domain"/>
    <property type="match status" value="1"/>
</dbReference>
<comment type="cofactor">
    <cofactor evidence="1 6">
        <name>pyridoxal 5'-phosphate</name>
        <dbReference type="ChEBI" id="CHEBI:597326"/>
    </cofactor>
</comment>
<evidence type="ECO:0000256" key="5">
    <source>
        <dbReference type="ARBA" id="ARBA00023239"/>
    </source>
</evidence>
<dbReference type="InterPro" id="IPR051166">
    <property type="entry name" value="Threonine_Synthase"/>
</dbReference>
<dbReference type="Proteomes" id="UP001347796">
    <property type="component" value="Unassembled WGS sequence"/>
</dbReference>
<keyword evidence="4 6" id="KW-0663">Pyridoxal phosphate</keyword>
<dbReference type="GO" id="GO:0009071">
    <property type="term" value="P:serine family amino acid catabolic process"/>
    <property type="evidence" value="ECO:0007669"/>
    <property type="project" value="TreeGrafter"/>
</dbReference>
<evidence type="ECO:0000259" key="8">
    <source>
        <dbReference type="Pfam" id="PF14821"/>
    </source>
</evidence>
<evidence type="ECO:0000313" key="9">
    <source>
        <dbReference type="EMBL" id="KAK6174688.1"/>
    </source>
</evidence>
<dbReference type="NCBIfam" id="TIGR00260">
    <property type="entry name" value="thrC"/>
    <property type="match status" value="1"/>
</dbReference>
<dbReference type="CDD" id="cd01560">
    <property type="entry name" value="Thr-synth_2"/>
    <property type="match status" value="1"/>
</dbReference>
<comment type="caution">
    <text evidence="9">The sequence shown here is derived from an EMBL/GenBank/DDBJ whole genome shotgun (WGS) entry which is preliminary data.</text>
</comment>
<evidence type="ECO:0000256" key="1">
    <source>
        <dbReference type="ARBA" id="ARBA00001933"/>
    </source>
</evidence>
<evidence type="ECO:0000256" key="6">
    <source>
        <dbReference type="PIRSR" id="PIRSR604450-51"/>
    </source>
</evidence>
<feature type="domain" description="Tryptophan synthase beta chain-like PALP" evidence="7">
    <location>
        <begin position="89"/>
        <end position="330"/>
    </location>
</feature>
<dbReference type="GO" id="GO:0030170">
    <property type="term" value="F:pyridoxal phosphate binding"/>
    <property type="evidence" value="ECO:0007669"/>
    <property type="project" value="TreeGrafter"/>
</dbReference>
<evidence type="ECO:0000259" key="7">
    <source>
        <dbReference type="Pfam" id="PF00291"/>
    </source>
</evidence>
<dbReference type="InterPro" id="IPR004450">
    <property type="entry name" value="Thr_synthase-like"/>
</dbReference>
<proteinExistence type="inferred from homology"/>
<gene>
    <name evidence="9" type="ORF">SNE40_017919</name>
</gene>
<sequence length="475" mass="53142">MKYNSTRGSVKGLSFEEAVCTGFASDGGMLLPESYPTITRDQLKEWAKTPSYRSLVSRIVPLYIGDEIPAHHLEDLLDKAFSTFTSPELIPLPRLKDDLVIAEMFHGQTWSFKDYAMSCVGQFLEYFLSRSKKHLTLLIATSGDTGSAAISAVRGLKWVDVVVFLPRGRCSKLQELQMTTVLEDNVHVYRADGCSDDMDDVFGKIHADAEFVKRYNIGSLNSVNWARIMVQIVHYFYIYLKMEPDGEKEVEIVVPTGGCGNITAGCIARKMGLPIKLVCAVNENDCVDKIVKEGNFVTKPTISTIAPSMDIQMPYNMERIWSVATNGNGNLVNQLMANLNQTSNIQLPGTLQNQVRSYIGSFSVKEADIKATIKRCYNDNDYILCPHTAVAVAYHYKQQSIDKNNNMARVIISTASPRKFPEALQESGVPFKSDKGVEELQAAPTRYTDLEKNEDWLQALRDKILEISEKQKAVD</sequence>
<keyword evidence="10" id="KW-1185">Reference proteome</keyword>
<reference evidence="9 10" key="1">
    <citation type="submission" date="2024-01" db="EMBL/GenBank/DDBJ databases">
        <title>The genome of the rayed Mediterranean limpet Patella caerulea (Linnaeus, 1758).</title>
        <authorList>
            <person name="Anh-Thu Weber A."/>
            <person name="Halstead-Nussloch G."/>
        </authorList>
    </citation>
    <scope>NUCLEOTIDE SEQUENCE [LARGE SCALE GENOMIC DNA]</scope>
    <source>
        <strain evidence="9">AATW-2023a</strain>
        <tissue evidence="9">Whole specimen</tissue>
    </source>
</reference>
<comment type="similarity">
    <text evidence="2">Belongs to the threonine synthase family.</text>
</comment>
<feature type="domain" description="Threonine synthase N-terminal" evidence="8">
    <location>
        <begin position="2"/>
        <end position="81"/>
    </location>
</feature>
<dbReference type="Pfam" id="PF00291">
    <property type="entry name" value="PALP"/>
    <property type="match status" value="1"/>
</dbReference>
<dbReference type="InterPro" id="IPR001926">
    <property type="entry name" value="TrpB-like_PALP"/>
</dbReference>
<feature type="modified residue" description="N6-(pyridoxal phosphate)lysine" evidence="6">
    <location>
        <position position="113"/>
    </location>
</feature>